<evidence type="ECO:0000256" key="6">
    <source>
        <dbReference type="ARBA" id="ARBA00022737"/>
    </source>
</evidence>
<keyword evidence="14 19" id="KW-0675">Receptor</keyword>
<comment type="function">
    <text evidence="18">Receptor for basic fibroblast growth factor.</text>
</comment>
<dbReference type="InterPro" id="IPR013783">
    <property type="entry name" value="Ig-like_fold"/>
</dbReference>
<dbReference type="InterPro" id="IPR017441">
    <property type="entry name" value="Protein_kinase_ATP_BS"/>
</dbReference>
<feature type="domain" description="Protein kinase" evidence="27">
    <location>
        <begin position="461"/>
        <end position="739"/>
    </location>
</feature>
<feature type="disulfide bond" evidence="22">
    <location>
        <begin position="164"/>
        <end position="211"/>
    </location>
</feature>
<sequence length="781" mass="89114">MVNLTWQLLLAVIFLLPALSSSKNKEEEEEAPVFQRRPNTNEIEYVGKRARLQCRVKGKPRPMLTWYRNDQLVNVSQPRFKITRYALVIENVSRSDEGQYSCFAQNQHGKAWGNFTLTVNDKPLKEAEPKVILTNRTGPPVWSSKKPNIKTVARPPSSWARLKCPALGNPMPNITWRKFNKPFKENQKILIRKSTLTIKDVVPEDAGNYTCIVSNEHGTIQWTYNLEIVQRVPYAPIIDGPKNQTVVIGETAKFKCKVVVSDLQPHLQWLKHFAVNGSYLKESGEPFVRVIKKYKQSGLNISNPEVLYLPNVTYDDAGWYTCVASNSMGVKYQSAWLTVVEPEEATLLPSQSPVTMDALSKSDIYVLIAVVITFLILLCVVLAVVCVRRKKRHHGPEYKKRVIVMKPNDLYYQKDPQNVMQPLVPQVRIEGPRRRLSSELTTMSEYEIPLDKNWEFSRDRLIMGKQLGSGAFGVVMKAEAIGIGGRKGRVAVAVKMLKEDATERELADLVQEMEVMKVIGSHKNIINLLGCCTQNGPLLVIVVYAPHGNLRDFLRERRPPVRSREGYERPVATRPLTLKDLISFSYQVVRGMEYLALKNCIHRDLAARNVLVAENYVLKIADFGLTRNLQNIDYYKKTTDGRLPVKWMAPEALFDKKYTTKSDVWSYGILLWEIFTLGGNPYPSIPVEELFKLLRDGYRMEQPPYSSEEMYHIMQKCWEQKPEDRLGFSLLVEEIDKILTSLLKEEYLEIESPMSTTSDSQYSSMSQSSTSSNEGVTTVES</sequence>
<dbReference type="Pfam" id="PF07679">
    <property type="entry name" value="I-set"/>
    <property type="match status" value="3"/>
</dbReference>
<evidence type="ECO:0000256" key="17">
    <source>
        <dbReference type="ARBA" id="ARBA00051243"/>
    </source>
</evidence>
<evidence type="ECO:0000256" key="4">
    <source>
        <dbReference type="ARBA" id="ARBA00022692"/>
    </source>
</evidence>
<evidence type="ECO:0000256" key="20">
    <source>
        <dbReference type="PIRSR" id="PIRSR000628-1"/>
    </source>
</evidence>
<feature type="domain" description="Ig-like" evidence="28">
    <location>
        <begin position="32"/>
        <end position="120"/>
    </location>
</feature>
<dbReference type="InterPro" id="IPR003598">
    <property type="entry name" value="Ig_sub2"/>
</dbReference>
<organism evidence="29">
    <name type="scientific">Idiosepius paradoxus</name>
    <name type="common">Northern pygmy squid</name>
    <dbReference type="NCBI Taxonomy" id="294707"/>
    <lineage>
        <taxon>Eukaryota</taxon>
        <taxon>Metazoa</taxon>
        <taxon>Spiralia</taxon>
        <taxon>Lophotrochozoa</taxon>
        <taxon>Mollusca</taxon>
        <taxon>Cephalopoda</taxon>
        <taxon>Coleoidea</taxon>
        <taxon>Decapodiformes</taxon>
        <taxon>Decapodiformes incertae sedis</taxon>
        <taxon>Idiosepiidae</taxon>
        <taxon>Idiosepius</taxon>
    </lineage>
</organism>
<feature type="disulfide bond" evidence="22">
    <location>
        <begin position="256"/>
        <end position="322"/>
    </location>
</feature>
<gene>
    <name evidence="29" type="primary">FGFR</name>
</gene>
<keyword evidence="6" id="KW-0677">Repeat</keyword>
<name>D2YZ89_IDIPA</name>
<dbReference type="FunFam" id="2.60.40.10:FF:000032">
    <property type="entry name" value="palladin isoform X1"/>
    <property type="match status" value="1"/>
</dbReference>
<evidence type="ECO:0000256" key="18">
    <source>
        <dbReference type="ARBA" id="ARBA00056965"/>
    </source>
</evidence>
<dbReference type="InterPro" id="IPR050122">
    <property type="entry name" value="RTK"/>
</dbReference>
<evidence type="ECO:0000256" key="14">
    <source>
        <dbReference type="ARBA" id="ARBA00023170"/>
    </source>
</evidence>
<dbReference type="FunFam" id="3.30.200.20:FF:000593">
    <property type="entry name" value="Predicted protein"/>
    <property type="match status" value="1"/>
</dbReference>
<evidence type="ECO:0000256" key="10">
    <source>
        <dbReference type="ARBA" id="ARBA00022989"/>
    </source>
</evidence>
<evidence type="ECO:0000256" key="21">
    <source>
        <dbReference type="PIRSR" id="PIRSR000628-2"/>
    </source>
</evidence>
<keyword evidence="7 19" id="KW-0547">Nucleotide-binding</keyword>
<keyword evidence="4 25" id="KW-0812">Transmembrane</keyword>
<dbReference type="GO" id="GO:0005886">
    <property type="term" value="C:plasma membrane"/>
    <property type="evidence" value="ECO:0007669"/>
    <property type="project" value="TreeGrafter"/>
</dbReference>
<dbReference type="InterPro" id="IPR007110">
    <property type="entry name" value="Ig-like_dom"/>
</dbReference>
<evidence type="ECO:0000256" key="22">
    <source>
        <dbReference type="PIRSR" id="PIRSR000628-3"/>
    </source>
</evidence>
<evidence type="ECO:0000256" key="12">
    <source>
        <dbReference type="ARBA" id="ARBA00023137"/>
    </source>
</evidence>
<evidence type="ECO:0000259" key="27">
    <source>
        <dbReference type="PROSITE" id="PS50011"/>
    </source>
</evidence>
<dbReference type="PROSITE" id="PS00109">
    <property type="entry name" value="PROTEIN_KINASE_TYR"/>
    <property type="match status" value="1"/>
</dbReference>
<dbReference type="InterPro" id="IPR000719">
    <property type="entry name" value="Prot_kinase_dom"/>
</dbReference>
<dbReference type="GO" id="GO:0043235">
    <property type="term" value="C:receptor complex"/>
    <property type="evidence" value="ECO:0007669"/>
    <property type="project" value="TreeGrafter"/>
</dbReference>
<keyword evidence="3 19" id="KW-0808">Transferase</keyword>
<feature type="binding site" evidence="21 23">
    <location>
        <position position="495"/>
    </location>
    <ligand>
        <name>ATP</name>
        <dbReference type="ChEBI" id="CHEBI:30616"/>
    </ligand>
</feature>
<evidence type="ECO:0000256" key="15">
    <source>
        <dbReference type="ARBA" id="ARBA00023180"/>
    </source>
</evidence>
<feature type="binding site" evidence="21">
    <location>
        <position position="549"/>
    </location>
    <ligand>
        <name>ATP</name>
        <dbReference type="ChEBI" id="CHEBI:30616"/>
    </ligand>
</feature>
<feature type="signal peptide" evidence="26">
    <location>
        <begin position="1"/>
        <end position="22"/>
    </location>
</feature>
<evidence type="ECO:0000256" key="19">
    <source>
        <dbReference type="PIRNR" id="PIRNR000628"/>
    </source>
</evidence>
<feature type="binding site" evidence="21">
    <location>
        <position position="622"/>
    </location>
    <ligand>
        <name>ATP</name>
        <dbReference type="ChEBI" id="CHEBI:30616"/>
    </ligand>
</feature>
<evidence type="ECO:0000313" key="29">
    <source>
        <dbReference type="EMBL" id="BAI67805.1"/>
    </source>
</evidence>
<dbReference type="FunFam" id="2.60.40.10:FF:000016">
    <property type="entry name" value="Fibroblast growth factor receptor"/>
    <property type="match status" value="1"/>
</dbReference>
<reference evidence="29" key="2">
    <citation type="journal article" date="2010" name="Evol. Dev.">
        <title>Squid vascular endothelial growth factor receptor: a shared molecular signature in the convergent evolution of closed circulatory systems.</title>
        <authorList>
            <person name="Yoshida M.A."/>
            <person name="Shigeno S."/>
            <person name="Tsuneki K."/>
            <person name="Furuya H."/>
        </authorList>
    </citation>
    <scope>NUCLEOTIDE SEQUENCE</scope>
</reference>
<evidence type="ECO:0000256" key="5">
    <source>
        <dbReference type="ARBA" id="ARBA00022729"/>
    </source>
</evidence>
<keyword evidence="9 19" id="KW-0067">ATP-binding</keyword>
<evidence type="ECO:0000256" key="8">
    <source>
        <dbReference type="ARBA" id="ARBA00022777"/>
    </source>
</evidence>
<feature type="chain" id="PRO_5003040265" description="Fibroblast growth factor receptor" evidence="26">
    <location>
        <begin position="23"/>
        <end position="781"/>
    </location>
</feature>
<dbReference type="InterPro" id="IPR008266">
    <property type="entry name" value="Tyr_kinase_AS"/>
</dbReference>
<dbReference type="PANTHER" id="PTHR24416">
    <property type="entry name" value="TYROSINE-PROTEIN KINASE RECEPTOR"/>
    <property type="match status" value="1"/>
</dbReference>
<dbReference type="Pfam" id="PF07714">
    <property type="entry name" value="PK_Tyr_Ser-Thr"/>
    <property type="match status" value="1"/>
</dbReference>
<feature type="compositionally biased region" description="Low complexity" evidence="24">
    <location>
        <begin position="753"/>
        <end position="772"/>
    </location>
</feature>
<dbReference type="SMART" id="SM00219">
    <property type="entry name" value="TyrKc"/>
    <property type="match status" value="1"/>
</dbReference>
<dbReference type="SMART" id="SM00408">
    <property type="entry name" value="IGc2"/>
    <property type="match status" value="3"/>
</dbReference>
<feature type="binding site" evidence="21">
    <location>
        <begin position="467"/>
        <end position="473"/>
    </location>
    <ligand>
        <name>ATP</name>
        <dbReference type="ChEBI" id="CHEBI:30616"/>
    </ligand>
</feature>
<dbReference type="Gene3D" id="1.10.510.10">
    <property type="entry name" value="Transferase(Phosphotransferase) domain 1"/>
    <property type="match status" value="1"/>
</dbReference>
<feature type="region of interest" description="Disordered" evidence="24">
    <location>
        <begin position="753"/>
        <end position="781"/>
    </location>
</feature>
<evidence type="ECO:0000256" key="13">
    <source>
        <dbReference type="ARBA" id="ARBA00023157"/>
    </source>
</evidence>
<dbReference type="InterPro" id="IPR020635">
    <property type="entry name" value="Tyr_kinase_cat_dom"/>
</dbReference>
<feature type="domain" description="Ig-like" evidence="28">
    <location>
        <begin position="129"/>
        <end position="227"/>
    </location>
</feature>
<evidence type="ECO:0000256" key="25">
    <source>
        <dbReference type="SAM" id="Phobius"/>
    </source>
</evidence>
<dbReference type="SUPFAM" id="SSF56112">
    <property type="entry name" value="Protein kinase-like (PK-like)"/>
    <property type="match status" value="1"/>
</dbReference>
<dbReference type="EMBL" id="AB500118">
    <property type="protein sequence ID" value="BAI67805.1"/>
    <property type="molecule type" value="mRNA"/>
</dbReference>
<protein>
    <recommendedName>
        <fullName evidence="19">Fibroblast growth factor receptor</fullName>
        <ecNumber evidence="19">2.7.10.1</ecNumber>
    </recommendedName>
</protein>
<dbReference type="PROSITE" id="PS00107">
    <property type="entry name" value="PROTEIN_KINASE_ATP"/>
    <property type="match status" value="1"/>
</dbReference>
<feature type="domain" description="Ig-like" evidence="28">
    <location>
        <begin position="233"/>
        <end position="338"/>
    </location>
</feature>
<keyword evidence="5 26" id="KW-0732">Signal</keyword>
<evidence type="ECO:0000256" key="16">
    <source>
        <dbReference type="ARBA" id="ARBA00023319"/>
    </source>
</evidence>
<dbReference type="InterPro" id="IPR036179">
    <property type="entry name" value="Ig-like_dom_sf"/>
</dbReference>
<comment type="subcellular location">
    <subcellularLocation>
        <location evidence="1">Membrane</location>
        <topology evidence="1">Single-pass membrane protein</topology>
    </subcellularLocation>
</comment>
<keyword evidence="8 19" id="KW-0418">Kinase</keyword>
<keyword evidence="10 25" id="KW-1133">Transmembrane helix</keyword>
<dbReference type="InterPro" id="IPR001245">
    <property type="entry name" value="Ser-Thr/Tyr_kinase_cat_dom"/>
</dbReference>
<dbReference type="FunFam" id="1.10.510.10:FF:000007">
    <property type="entry name" value="Fibroblast growth factor receptor"/>
    <property type="match status" value="1"/>
</dbReference>
<keyword evidence="11 19" id="KW-0472">Membrane</keyword>
<keyword evidence="15" id="KW-0325">Glycoprotein</keyword>
<dbReference type="InterPro" id="IPR011009">
    <property type="entry name" value="Kinase-like_dom_sf"/>
</dbReference>
<dbReference type="GO" id="GO:0008284">
    <property type="term" value="P:positive regulation of cell population proliferation"/>
    <property type="evidence" value="ECO:0007669"/>
    <property type="project" value="InterPro"/>
</dbReference>
<dbReference type="PROSITE" id="PS50835">
    <property type="entry name" value="IG_LIKE"/>
    <property type="match status" value="3"/>
</dbReference>
<keyword evidence="13 22" id="KW-1015">Disulfide bond</keyword>
<evidence type="ECO:0000256" key="3">
    <source>
        <dbReference type="ARBA" id="ARBA00022679"/>
    </source>
</evidence>
<evidence type="ECO:0000256" key="11">
    <source>
        <dbReference type="ARBA" id="ARBA00023136"/>
    </source>
</evidence>
<dbReference type="Gene3D" id="2.60.40.10">
    <property type="entry name" value="Immunoglobulins"/>
    <property type="match status" value="3"/>
</dbReference>
<comment type="catalytic activity">
    <reaction evidence="17 19">
        <text>L-tyrosyl-[protein] + ATP = O-phospho-L-tyrosyl-[protein] + ADP + H(+)</text>
        <dbReference type="Rhea" id="RHEA:10596"/>
        <dbReference type="Rhea" id="RHEA-COMP:10136"/>
        <dbReference type="Rhea" id="RHEA-COMP:20101"/>
        <dbReference type="ChEBI" id="CHEBI:15378"/>
        <dbReference type="ChEBI" id="CHEBI:30616"/>
        <dbReference type="ChEBI" id="CHEBI:46858"/>
        <dbReference type="ChEBI" id="CHEBI:61978"/>
        <dbReference type="ChEBI" id="CHEBI:456216"/>
        <dbReference type="EC" id="2.7.10.1"/>
    </reaction>
</comment>
<dbReference type="GO" id="GO:0005524">
    <property type="term" value="F:ATP binding"/>
    <property type="evidence" value="ECO:0007669"/>
    <property type="project" value="UniProtKB-UniRule"/>
</dbReference>
<dbReference type="SUPFAM" id="SSF48726">
    <property type="entry name" value="Immunoglobulin"/>
    <property type="match status" value="3"/>
</dbReference>
<dbReference type="SMART" id="SM00409">
    <property type="entry name" value="IG"/>
    <property type="match status" value="3"/>
</dbReference>
<proteinExistence type="evidence at transcript level"/>
<evidence type="ECO:0000256" key="2">
    <source>
        <dbReference type="ARBA" id="ARBA00022553"/>
    </source>
</evidence>
<keyword evidence="12 19" id="KW-0829">Tyrosine-protein kinase</keyword>
<evidence type="ECO:0000256" key="1">
    <source>
        <dbReference type="ARBA" id="ARBA00004167"/>
    </source>
</evidence>
<dbReference type="PROSITE" id="PS50011">
    <property type="entry name" value="PROTEIN_KINASE_DOM"/>
    <property type="match status" value="1"/>
</dbReference>
<feature type="transmembrane region" description="Helical" evidence="25">
    <location>
        <begin position="364"/>
        <end position="387"/>
    </location>
</feature>
<evidence type="ECO:0000256" key="23">
    <source>
        <dbReference type="PROSITE-ProRule" id="PRU10141"/>
    </source>
</evidence>
<feature type="binding site" evidence="21">
    <location>
        <position position="608"/>
    </location>
    <ligand>
        <name>ATP</name>
        <dbReference type="ChEBI" id="CHEBI:30616"/>
    </ligand>
</feature>
<evidence type="ECO:0000256" key="24">
    <source>
        <dbReference type="SAM" id="MobiDB-lite"/>
    </source>
</evidence>
<dbReference type="Gene3D" id="3.30.200.20">
    <property type="entry name" value="Phosphorylase Kinase, domain 1"/>
    <property type="match status" value="1"/>
</dbReference>
<keyword evidence="2" id="KW-0597">Phosphoprotein</keyword>
<dbReference type="GO" id="GO:0005007">
    <property type="term" value="F:fibroblast growth factor receptor activity"/>
    <property type="evidence" value="ECO:0007669"/>
    <property type="project" value="InterPro"/>
</dbReference>
<dbReference type="AlphaFoldDB" id="D2YZ89"/>
<feature type="active site" description="Proton acceptor" evidence="20">
    <location>
        <position position="604"/>
    </location>
</feature>
<evidence type="ECO:0000256" key="9">
    <source>
        <dbReference type="ARBA" id="ARBA00022840"/>
    </source>
</evidence>
<feature type="disulfide bond" evidence="22">
    <location>
        <begin position="54"/>
        <end position="102"/>
    </location>
</feature>
<dbReference type="InterPro" id="IPR003599">
    <property type="entry name" value="Ig_sub"/>
</dbReference>
<evidence type="ECO:0000259" key="28">
    <source>
        <dbReference type="PROSITE" id="PS50835"/>
    </source>
</evidence>
<dbReference type="PRINTS" id="PR00109">
    <property type="entry name" value="TYRKINASE"/>
</dbReference>
<reference evidence="29" key="1">
    <citation type="submission" date="2009-05" db="EMBL/GenBank/DDBJ databases">
        <authorList>
            <person name="Yoshida M."/>
            <person name="Tsuneki K."/>
            <person name="Furuya H."/>
        </authorList>
    </citation>
    <scope>NUCLEOTIDE SEQUENCE</scope>
</reference>
<dbReference type="PANTHER" id="PTHR24416:SF550">
    <property type="entry name" value="FIBROBLAST GROWTH FACTOR RECEPTOR HOMOLOG 1-RELATED"/>
    <property type="match status" value="1"/>
</dbReference>
<evidence type="ECO:0000256" key="7">
    <source>
        <dbReference type="ARBA" id="ARBA00022741"/>
    </source>
</evidence>
<accession>D2YZ89</accession>
<dbReference type="PIRSF" id="PIRSF000628">
    <property type="entry name" value="FGFR"/>
    <property type="match status" value="1"/>
</dbReference>
<comment type="similarity">
    <text evidence="19">Belongs to the protein kinase superfamily. Tyr protein kinase family. Fibroblast growth factor receptor subfamily.</text>
</comment>
<dbReference type="EC" id="2.7.10.1" evidence="19"/>
<dbReference type="InterPro" id="IPR016248">
    <property type="entry name" value="FGF_rcpt_fam"/>
</dbReference>
<dbReference type="InterPro" id="IPR013098">
    <property type="entry name" value="Ig_I-set"/>
</dbReference>
<keyword evidence="16" id="KW-0393">Immunoglobulin domain</keyword>
<evidence type="ECO:0000256" key="26">
    <source>
        <dbReference type="SAM" id="SignalP"/>
    </source>
</evidence>
<dbReference type="FunFam" id="2.60.40.10:FF:000020">
    <property type="entry name" value="Fibroblast growth factor receptor"/>
    <property type="match status" value="1"/>
</dbReference>